<name>A0A7C8GRU5_9BACI</name>
<keyword evidence="3" id="KW-1185">Reference proteome</keyword>
<dbReference type="Proteomes" id="UP000480246">
    <property type="component" value="Unassembled WGS sequence"/>
</dbReference>
<dbReference type="Pfam" id="PF08378">
    <property type="entry name" value="NERD"/>
    <property type="match status" value="1"/>
</dbReference>
<evidence type="ECO:0000313" key="2">
    <source>
        <dbReference type="EMBL" id="KAB8129903.1"/>
    </source>
</evidence>
<sequence length="317" mass="36774">MGEILLILKPPAKTPHLSYLEALQDRILHPDPDLSEAYGRELAGFLGESSLPYYIDLTSLPSHYDLYGLRLKHQENFFQIDSLLLFRNFLLILEAKHLKGKLLVNDADQLVQMKDSDQENVYDHPLLQAELQKQQLTSLLKQLGYPPIPIHTLASFTHKKAHLTFKHQDMIPSQQIPFRLKQISGQYRDSVMSMDQLLGLGKQLISLHRERKYEYVKDYRTIRRGVFCGKCKAVVMKRIYGSWICPKCREKDPLAHIPALIDFYYLFGSKVNNKSARWFLNVDSVYTSYRILNSLNLPASGKTKFRTYDLSSLIEKR</sequence>
<protein>
    <recommendedName>
        <fullName evidence="1">NERD domain-containing protein</fullName>
    </recommendedName>
</protein>
<gene>
    <name evidence="2" type="ORF">F9U64_14785</name>
</gene>
<comment type="caution">
    <text evidence="2">The sequence shown here is derived from an EMBL/GenBank/DDBJ whole genome shotgun (WGS) entry which is preliminary data.</text>
</comment>
<dbReference type="InterPro" id="IPR011528">
    <property type="entry name" value="NERD"/>
</dbReference>
<reference evidence="2 3" key="1">
    <citation type="submission" date="2019-10" db="EMBL/GenBank/DDBJ databases">
        <title>Gracilibacillus sp. nov. isolated from rice seeds.</title>
        <authorList>
            <person name="He S."/>
        </authorList>
    </citation>
    <scope>NUCLEOTIDE SEQUENCE [LARGE SCALE GENOMIC DNA]</scope>
    <source>
        <strain evidence="2 3">TD8</strain>
    </source>
</reference>
<feature type="domain" description="NERD" evidence="1">
    <location>
        <begin position="43"/>
        <end position="159"/>
    </location>
</feature>
<dbReference type="PROSITE" id="PS50965">
    <property type="entry name" value="NERD"/>
    <property type="match status" value="1"/>
</dbReference>
<dbReference type="EMBL" id="WEID01000073">
    <property type="protein sequence ID" value="KAB8129903.1"/>
    <property type="molecule type" value="Genomic_DNA"/>
</dbReference>
<evidence type="ECO:0000313" key="3">
    <source>
        <dbReference type="Proteomes" id="UP000480246"/>
    </source>
</evidence>
<dbReference type="OrthoDB" id="569879at2"/>
<accession>A0A7C8GRU5</accession>
<organism evidence="2 3">
    <name type="scientific">Gracilibacillus oryzae</name>
    <dbReference type="NCBI Taxonomy" id="1672701"/>
    <lineage>
        <taxon>Bacteria</taxon>
        <taxon>Bacillati</taxon>
        <taxon>Bacillota</taxon>
        <taxon>Bacilli</taxon>
        <taxon>Bacillales</taxon>
        <taxon>Bacillaceae</taxon>
        <taxon>Gracilibacillus</taxon>
    </lineage>
</organism>
<evidence type="ECO:0000259" key="1">
    <source>
        <dbReference type="PROSITE" id="PS50965"/>
    </source>
</evidence>
<proteinExistence type="predicted"/>
<dbReference type="AlphaFoldDB" id="A0A7C8GRU5"/>